<evidence type="ECO:0000313" key="4">
    <source>
        <dbReference type="Proteomes" id="UP000446658"/>
    </source>
</evidence>
<evidence type="ECO:0000313" key="3">
    <source>
        <dbReference type="EMBL" id="MTD34225.1"/>
    </source>
</evidence>
<dbReference type="PROSITE" id="PS51208">
    <property type="entry name" value="AUTOTRANSPORTER"/>
    <property type="match status" value="1"/>
</dbReference>
<dbReference type="Proteomes" id="UP000446658">
    <property type="component" value="Unassembled WGS sequence"/>
</dbReference>
<protein>
    <submittedName>
        <fullName evidence="3">Autotransporter domain-containing protein</fullName>
    </submittedName>
</protein>
<keyword evidence="1" id="KW-0732">Signal</keyword>
<dbReference type="InterPro" id="IPR005546">
    <property type="entry name" value="Autotransporte_beta"/>
</dbReference>
<reference evidence="3 4" key="1">
    <citation type="submission" date="2019-11" db="EMBL/GenBank/DDBJ databases">
        <title>Draft genome sequence of Paludibacterium sp. dN18-1.</title>
        <authorList>
            <person name="Im W.-T."/>
        </authorList>
    </citation>
    <scope>NUCLEOTIDE SEQUENCE [LARGE SCALE GENOMIC DNA]</scope>
    <source>
        <strain evidence="4">dN 18-1</strain>
    </source>
</reference>
<dbReference type="EMBL" id="WLYX01000002">
    <property type="protein sequence ID" value="MTD34225.1"/>
    <property type="molecule type" value="Genomic_DNA"/>
</dbReference>
<dbReference type="SUPFAM" id="SSF103515">
    <property type="entry name" value="Autotransporter"/>
    <property type="match status" value="1"/>
</dbReference>
<keyword evidence="4" id="KW-1185">Reference proteome</keyword>
<name>A0A844GIC6_9NEIS</name>
<comment type="caution">
    <text evidence="3">The sequence shown here is derived from an EMBL/GenBank/DDBJ whole genome shotgun (WGS) entry which is preliminary data.</text>
</comment>
<dbReference type="InterPro" id="IPR006315">
    <property type="entry name" value="OM_autotransptr_brl_dom"/>
</dbReference>
<dbReference type="SMART" id="SM00869">
    <property type="entry name" value="Autotransporter"/>
    <property type="match status" value="1"/>
</dbReference>
<dbReference type="Gene3D" id="2.40.128.130">
    <property type="entry name" value="Autotransporter beta-domain"/>
    <property type="match status" value="1"/>
</dbReference>
<sequence length="912" mass="91307">MPSQLTAMSPALAAATAAIAPQALASITLSTTSTVVGAVTSALNWTGGNLTLTNNGSVIVTNSVPITASGSVGTLLNNGRIDSSGGIGIDAVVNSGTLAAISNTATIVSSGSGVANNSSIFTLTNTSGGMISGGNTGISNANSIGTLSNSGTISGSSYGLHNTGTLSTLTNNGNSTISGNSAGIYNDIGSIGTLSNSGTISGGNYGLDNTGVISSFANSGLISGGTNGLLNNGGTIGTLTNTGTIQDNFVSGLYNVSNGTISLLNNSSGTISGAVGLVNLGSTIGTITNGGLITGTYYGIYSLGGTFGTLSNTGTISGSSGAIYFDSNSSFGTLTNSGLIAGAIQNDSSNTLTISGGTGSIFGTLTGFSGGIGTGDRGSIVNTISNVNFASGNLLLNDNINVTGHTVTNSGATLLVNNPITITGNYNQDANATLQIGVAGGAITQGTISSDTGYGRLVVSGNSTIASGSTISLKSNGYAFAAGQRYVVVDTAGTANYNPTSLNYAANGFSGVVTGAAVANAGKTDLVLSLNAASAQAPATVPNAISSLNGLLSYTGINSPELLNLYNAALGSLNQGSTTTANHIGKQLSATQLGWAPAAPTIDALNIVGAHVDSLRLAQSGNTGISTGDDSVRNGVWGQIFGGHASQDERDHLDGNDANYSGLLLGADTEVNSNWRAGGAFSYSNTTVDNTGDTAGNSTDINSYGLIGYASYIGSPWYLNLSGAIVQQRYDTTRLVSFTGFTGVANGRFNGQQYEVHAEAGYPITFGNTTLTPLAGLSYSYLKQNAYTESGGNGAALSVDGSHAHSVRSILGAKLETSRTTSIGEVVPDLQVKWLHEFNNKGQRTGVGFAADPTGQTAFTTVGARPISNLADISLGLTLLRTSNLSISLRYEVQAGPGFVSQTGALRLRQLF</sequence>
<dbReference type="GO" id="GO:0019867">
    <property type="term" value="C:outer membrane"/>
    <property type="evidence" value="ECO:0007669"/>
    <property type="project" value="InterPro"/>
</dbReference>
<gene>
    <name evidence="3" type="ORF">GKE73_17880</name>
</gene>
<evidence type="ECO:0000256" key="1">
    <source>
        <dbReference type="SAM" id="SignalP"/>
    </source>
</evidence>
<dbReference type="AlphaFoldDB" id="A0A844GIC6"/>
<dbReference type="Pfam" id="PF03797">
    <property type="entry name" value="Autotransporter"/>
    <property type="match status" value="1"/>
</dbReference>
<feature type="domain" description="Autotransporter" evidence="2">
    <location>
        <begin position="629"/>
        <end position="912"/>
    </location>
</feature>
<dbReference type="NCBIfam" id="TIGR01414">
    <property type="entry name" value="autotrans_barl"/>
    <property type="match status" value="1"/>
</dbReference>
<proteinExistence type="predicted"/>
<evidence type="ECO:0000259" key="2">
    <source>
        <dbReference type="PROSITE" id="PS51208"/>
    </source>
</evidence>
<feature type="signal peptide" evidence="1">
    <location>
        <begin position="1"/>
        <end position="25"/>
    </location>
</feature>
<organism evidence="3 4">
    <name type="scientific">Paludibacterium denitrificans</name>
    <dbReference type="NCBI Taxonomy" id="2675226"/>
    <lineage>
        <taxon>Bacteria</taxon>
        <taxon>Pseudomonadati</taxon>
        <taxon>Pseudomonadota</taxon>
        <taxon>Betaproteobacteria</taxon>
        <taxon>Neisseriales</taxon>
        <taxon>Chromobacteriaceae</taxon>
        <taxon>Paludibacterium</taxon>
    </lineage>
</organism>
<dbReference type="InterPro" id="IPR036709">
    <property type="entry name" value="Autotransporte_beta_dom_sf"/>
</dbReference>
<accession>A0A844GIC6</accession>
<feature type="chain" id="PRO_5032798984" evidence="1">
    <location>
        <begin position="26"/>
        <end position="912"/>
    </location>
</feature>